<dbReference type="RefSeq" id="WP_090210252.1">
    <property type="nucleotide sequence ID" value="NZ_FOZM01000003.1"/>
</dbReference>
<organism evidence="2 3">
    <name type="scientific">Yoonia litorea</name>
    <dbReference type="NCBI Taxonomy" id="1123755"/>
    <lineage>
        <taxon>Bacteria</taxon>
        <taxon>Pseudomonadati</taxon>
        <taxon>Pseudomonadota</taxon>
        <taxon>Alphaproteobacteria</taxon>
        <taxon>Rhodobacterales</taxon>
        <taxon>Paracoccaceae</taxon>
        <taxon>Yoonia</taxon>
    </lineage>
</organism>
<dbReference type="InterPro" id="IPR016181">
    <property type="entry name" value="Acyl_CoA_acyltransferase"/>
</dbReference>
<dbReference type="AlphaFoldDB" id="A0A1I6N257"/>
<dbReference type="Pfam" id="PF14542">
    <property type="entry name" value="Acetyltransf_CG"/>
    <property type="match status" value="1"/>
</dbReference>
<dbReference type="InterPro" id="IPR031165">
    <property type="entry name" value="GNAT_YJDJ"/>
</dbReference>
<evidence type="ECO:0000313" key="3">
    <source>
        <dbReference type="Proteomes" id="UP000198926"/>
    </source>
</evidence>
<dbReference type="SUPFAM" id="SSF55729">
    <property type="entry name" value="Acyl-CoA N-acyltransferases (Nat)"/>
    <property type="match status" value="1"/>
</dbReference>
<dbReference type="OrthoDB" id="9800945at2"/>
<protein>
    <recommendedName>
        <fullName evidence="1">N-acetyltransferase domain-containing protein</fullName>
    </recommendedName>
</protein>
<gene>
    <name evidence="2" type="ORF">SAMN05444714_3068</name>
</gene>
<reference evidence="2 3" key="1">
    <citation type="submission" date="2016-10" db="EMBL/GenBank/DDBJ databases">
        <authorList>
            <person name="de Groot N.N."/>
        </authorList>
    </citation>
    <scope>NUCLEOTIDE SEQUENCE [LARGE SCALE GENOMIC DNA]</scope>
    <source>
        <strain evidence="2 3">DSM 29433</strain>
    </source>
</reference>
<feature type="domain" description="N-acetyltransferase" evidence="1">
    <location>
        <begin position="9"/>
        <end position="95"/>
    </location>
</feature>
<accession>A0A1I6N257</accession>
<sequence>MSDPEVHHEESGSKGRYFIRHESGESELTYSIMSEKLRIADHTAVAEGQEGNGIGLIMLRRLIDDARKQGFKIVPLCPFVNAQRRKHPEWADVFSV</sequence>
<proteinExistence type="predicted"/>
<name>A0A1I6N257_9RHOB</name>
<evidence type="ECO:0000313" key="2">
    <source>
        <dbReference type="EMBL" id="SFS21994.1"/>
    </source>
</evidence>
<dbReference type="PROSITE" id="PS51729">
    <property type="entry name" value="GNAT_YJDJ"/>
    <property type="match status" value="1"/>
</dbReference>
<dbReference type="EMBL" id="FOZM01000003">
    <property type="protein sequence ID" value="SFS21994.1"/>
    <property type="molecule type" value="Genomic_DNA"/>
</dbReference>
<evidence type="ECO:0000259" key="1">
    <source>
        <dbReference type="PROSITE" id="PS51729"/>
    </source>
</evidence>
<keyword evidence="3" id="KW-1185">Reference proteome</keyword>
<dbReference type="Gene3D" id="3.40.630.30">
    <property type="match status" value="1"/>
</dbReference>
<dbReference type="Proteomes" id="UP000198926">
    <property type="component" value="Unassembled WGS sequence"/>
</dbReference>
<dbReference type="STRING" id="1123755.SAMN05444714_3068"/>